<accession>A0A9X0DLG9</accession>
<evidence type="ECO:0000313" key="2">
    <source>
        <dbReference type="EMBL" id="KAJ8067414.1"/>
    </source>
</evidence>
<name>A0A9X0DLG9_9HELO</name>
<dbReference type="OrthoDB" id="3559851at2759"/>
<comment type="caution">
    <text evidence="2">The sequence shown here is derived from an EMBL/GenBank/DDBJ whole genome shotgun (WGS) entry which is preliminary data.</text>
</comment>
<sequence length="207" mass="22958">MTIALGLTPNHDISTFLFTSKSTDPYLEPPCAAIQLRHAHEITYHLSSQHVSRVTNGSKELTCHVADIAPQWTLKRLSSGAYILEFVKSVEIFYELKNAEVDEASEDKKIWEEKQTKTSSATTETGKPSGIVRSSRQQDLKSIADMEPEGIQDSPKKQTKGRGATTEAGKPGDVETSEPSNLQHSPAFEPEGGQKPELRRSPRKKQR</sequence>
<organism evidence="2 3">
    <name type="scientific">Sclerotinia nivalis</name>
    <dbReference type="NCBI Taxonomy" id="352851"/>
    <lineage>
        <taxon>Eukaryota</taxon>
        <taxon>Fungi</taxon>
        <taxon>Dikarya</taxon>
        <taxon>Ascomycota</taxon>
        <taxon>Pezizomycotina</taxon>
        <taxon>Leotiomycetes</taxon>
        <taxon>Helotiales</taxon>
        <taxon>Sclerotiniaceae</taxon>
        <taxon>Sclerotinia</taxon>
    </lineage>
</organism>
<feature type="compositionally biased region" description="Polar residues" evidence="1">
    <location>
        <begin position="117"/>
        <end position="135"/>
    </location>
</feature>
<reference evidence="2" key="1">
    <citation type="submission" date="2022-11" db="EMBL/GenBank/DDBJ databases">
        <title>Genome Resource of Sclerotinia nivalis Strain SnTB1, a Plant Pathogen Isolated from American Ginseng.</title>
        <authorList>
            <person name="Fan S."/>
        </authorList>
    </citation>
    <scope>NUCLEOTIDE SEQUENCE</scope>
    <source>
        <strain evidence="2">SnTB1</strain>
    </source>
</reference>
<protein>
    <submittedName>
        <fullName evidence="2">Uncharacterized protein</fullName>
    </submittedName>
</protein>
<keyword evidence="3" id="KW-1185">Reference proteome</keyword>
<gene>
    <name evidence="2" type="ORF">OCU04_004764</name>
</gene>
<feature type="region of interest" description="Disordered" evidence="1">
    <location>
        <begin position="112"/>
        <end position="207"/>
    </location>
</feature>
<dbReference type="AlphaFoldDB" id="A0A9X0DLG9"/>
<proteinExistence type="predicted"/>
<dbReference type="Proteomes" id="UP001152300">
    <property type="component" value="Unassembled WGS sequence"/>
</dbReference>
<dbReference type="EMBL" id="JAPEIS010000004">
    <property type="protein sequence ID" value="KAJ8067414.1"/>
    <property type="molecule type" value="Genomic_DNA"/>
</dbReference>
<evidence type="ECO:0000256" key="1">
    <source>
        <dbReference type="SAM" id="MobiDB-lite"/>
    </source>
</evidence>
<evidence type="ECO:0000313" key="3">
    <source>
        <dbReference type="Proteomes" id="UP001152300"/>
    </source>
</evidence>